<name>A0A6C0HSJ6_9ZZZZ</name>
<dbReference type="PANTHER" id="PTHR46565">
    <property type="entry name" value="COLD SHOCK DOMAIN PROTEIN 2"/>
    <property type="match status" value="1"/>
</dbReference>
<evidence type="ECO:0000256" key="1">
    <source>
        <dbReference type="SAM" id="MobiDB-lite"/>
    </source>
</evidence>
<dbReference type="SMART" id="SM00357">
    <property type="entry name" value="CSP"/>
    <property type="match status" value="1"/>
</dbReference>
<dbReference type="SUPFAM" id="SSF50249">
    <property type="entry name" value="Nucleic acid-binding proteins"/>
    <property type="match status" value="1"/>
</dbReference>
<dbReference type="InterPro" id="IPR002059">
    <property type="entry name" value="CSP_DNA-bd"/>
</dbReference>
<evidence type="ECO:0000259" key="2">
    <source>
        <dbReference type="PROSITE" id="PS51857"/>
    </source>
</evidence>
<accession>A0A6C0HSJ6</accession>
<proteinExistence type="predicted"/>
<dbReference type="PANTHER" id="PTHR46565:SF20">
    <property type="entry name" value="COLD SHOCK DOMAIN-CONTAINING PROTEIN 4"/>
    <property type="match status" value="1"/>
</dbReference>
<reference evidence="3" key="1">
    <citation type="journal article" date="2020" name="Nature">
        <title>Giant virus diversity and host interactions through global metagenomics.</title>
        <authorList>
            <person name="Schulz F."/>
            <person name="Roux S."/>
            <person name="Paez-Espino D."/>
            <person name="Jungbluth S."/>
            <person name="Walsh D.A."/>
            <person name="Denef V.J."/>
            <person name="McMahon K.D."/>
            <person name="Konstantinidis K.T."/>
            <person name="Eloe-Fadrosh E.A."/>
            <person name="Kyrpides N.C."/>
            <person name="Woyke T."/>
        </authorList>
    </citation>
    <scope>NUCLEOTIDE SEQUENCE</scope>
    <source>
        <strain evidence="3">GVMAG-M-3300023184-167</strain>
    </source>
</reference>
<dbReference type="PRINTS" id="PR00050">
    <property type="entry name" value="COLDSHOCK"/>
</dbReference>
<feature type="compositionally biased region" description="Basic and acidic residues" evidence="1">
    <location>
        <begin position="88"/>
        <end position="104"/>
    </location>
</feature>
<dbReference type="InterPro" id="IPR011129">
    <property type="entry name" value="CSD"/>
</dbReference>
<dbReference type="Gene3D" id="2.40.50.140">
    <property type="entry name" value="Nucleic acid-binding proteins"/>
    <property type="match status" value="1"/>
</dbReference>
<evidence type="ECO:0000313" key="3">
    <source>
        <dbReference type="EMBL" id="QHT83297.1"/>
    </source>
</evidence>
<dbReference type="AlphaFoldDB" id="A0A6C0HSJ6"/>
<sequence>MERLTGRVKWFNIQNGFGFITPTIPIGNSDIFVHHTSLIVSRDQYKYLVEGEYVEFAIEEVNTREHSFHAVDITGINKGMLMCETRNKTTENLRNRTQKTREPENGFEYPKQKRHKSHS</sequence>
<dbReference type="GO" id="GO:0003676">
    <property type="term" value="F:nucleic acid binding"/>
    <property type="evidence" value="ECO:0007669"/>
    <property type="project" value="InterPro"/>
</dbReference>
<dbReference type="PROSITE" id="PS51857">
    <property type="entry name" value="CSD_2"/>
    <property type="match status" value="1"/>
</dbReference>
<organism evidence="3">
    <name type="scientific">viral metagenome</name>
    <dbReference type="NCBI Taxonomy" id="1070528"/>
    <lineage>
        <taxon>unclassified sequences</taxon>
        <taxon>metagenomes</taxon>
        <taxon>organismal metagenomes</taxon>
    </lineage>
</organism>
<feature type="region of interest" description="Disordered" evidence="1">
    <location>
        <begin position="88"/>
        <end position="119"/>
    </location>
</feature>
<dbReference type="CDD" id="cd04458">
    <property type="entry name" value="CSP_CDS"/>
    <property type="match status" value="1"/>
</dbReference>
<dbReference type="InterPro" id="IPR012340">
    <property type="entry name" value="NA-bd_OB-fold"/>
</dbReference>
<protein>
    <recommendedName>
        <fullName evidence="2">CSD domain-containing protein</fullName>
    </recommendedName>
</protein>
<feature type="domain" description="CSD" evidence="2">
    <location>
        <begin position="3"/>
        <end position="75"/>
    </location>
</feature>
<dbReference type="EMBL" id="MN740007">
    <property type="protein sequence ID" value="QHT83297.1"/>
    <property type="molecule type" value="Genomic_DNA"/>
</dbReference>
<dbReference type="Pfam" id="PF00313">
    <property type="entry name" value="CSD"/>
    <property type="match status" value="1"/>
</dbReference>